<keyword evidence="1" id="KW-0808">Transferase</keyword>
<protein>
    <submittedName>
        <fullName evidence="1">Glycosyltransferase</fullName>
        <ecNumber evidence="1">2.4.-.-</ecNumber>
    </submittedName>
</protein>
<keyword evidence="2" id="KW-1185">Reference proteome</keyword>
<dbReference type="EMBL" id="JAYLLN010000001">
    <property type="protein sequence ID" value="MEI5983403.1"/>
    <property type="molecule type" value="Genomic_DNA"/>
</dbReference>
<accession>A0ABU8I1Q9</accession>
<name>A0ABU8I1Q9_9SPHI</name>
<keyword evidence="1" id="KW-0328">Glycosyltransferase</keyword>
<sequence length="409" mass="47442">MENRLLVIGLVWPEPDSSAAGWRILQLIEIFREQGFEIHFASAASKSEHSYPLEKLGIQGQAILLNDDSFDAYVRDLKPDYVMFDRFMVEEQYSWRIRENCPQAIHILDTEDLHFLRQARQDAFKKGKELDELSLYSDLAKREIASIYRSDLSIIISAYEMTLLIQQFHIPESLLVYLPLLNRDYIPDNELPSFEERKDFMFIGNFIHEPNWRTVLELKRIWPSIRKRLPQAELHIYGAYPSQKVWELNKPSSGFIIKGRAESALETMKGYRVLLAPIPFGAGQKGKFMDALATQTPIVTSAIGAEGMLIEGNWPGFICKEDDEFVERSIELYSQVDTWRSAQDRGQHLSELWKAKQDKKQLLNVLLPIKDNLEIHRARNFVGQILWSNQFAASKYMSLWIEAKNGKKK</sequence>
<proteinExistence type="predicted"/>
<gene>
    <name evidence="1" type="ORF">VJ786_00675</name>
</gene>
<dbReference type="Pfam" id="PF13692">
    <property type="entry name" value="Glyco_trans_1_4"/>
    <property type="match status" value="1"/>
</dbReference>
<dbReference type="EC" id="2.4.-.-" evidence="1"/>
<dbReference type="Proteomes" id="UP001363035">
    <property type="component" value="Unassembled WGS sequence"/>
</dbReference>
<dbReference type="SUPFAM" id="SSF53756">
    <property type="entry name" value="UDP-Glycosyltransferase/glycogen phosphorylase"/>
    <property type="match status" value="1"/>
</dbReference>
<dbReference type="RefSeq" id="WP_336557036.1">
    <property type="nucleotide sequence ID" value="NZ_JAYLLN010000001.1"/>
</dbReference>
<evidence type="ECO:0000313" key="1">
    <source>
        <dbReference type="EMBL" id="MEI5983403.1"/>
    </source>
</evidence>
<dbReference type="Gene3D" id="3.40.50.2000">
    <property type="entry name" value="Glycogen Phosphorylase B"/>
    <property type="match status" value="1"/>
</dbReference>
<dbReference type="GO" id="GO:0016757">
    <property type="term" value="F:glycosyltransferase activity"/>
    <property type="evidence" value="ECO:0007669"/>
    <property type="project" value="UniProtKB-KW"/>
</dbReference>
<evidence type="ECO:0000313" key="2">
    <source>
        <dbReference type="Proteomes" id="UP001363035"/>
    </source>
</evidence>
<reference evidence="1 2" key="1">
    <citation type="submission" date="2024-01" db="EMBL/GenBank/DDBJ databases">
        <title>Sphingobacterium tenebrionis sp. nov., a novel endophyte isolated from tenebrio molitor intestines.</title>
        <authorList>
            <person name="Zhang C."/>
        </authorList>
    </citation>
    <scope>NUCLEOTIDE SEQUENCE [LARGE SCALE GENOMIC DNA]</scope>
    <source>
        <strain evidence="1 2">PU5-4</strain>
    </source>
</reference>
<organism evidence="1 2">
    <name type="scientific">Sphingobacterium tenebrionis</name>
    <dbReference type="NCBI Taxonomy" id="3111775"/>
    <lineage>
        <taxon>Bacteria</taxon>
        <taxon>Pseudomonadati</taxon>
        <taxon>Bacteroidota</taxon>
        <taxon>Sphingobacteriia</taxon>
        <taxon>Sphingobacteriales</taxon>
        <taxon>Sphingobacteriaceae</taxon>
        <taxon>Sphingobacterium</taxon>
    </lineage>
</organism>
<comment type="caution">
    <text evidence="1">The sequence shown here is derived from an EMBL/GenBank/DDBJ whole genome shotgun (WGS) entry which is preliminary data.</text>
</comment>